<protein>
    <submittedName>
        <fullName evidence="3">Uncharacterized protein</fullName>
    </submittedName>
</protein>
<reference evidence="3 4" key="1">
    <citation type="journal article" date="2019" name="Nat. Ecol. Evol.">
        <title>Megaphylogeny resolves global patterns of mushroom evolution.</title>
        <authorList>
            <person name="Varga T."/>
            <person name="Krizsan K."/>
            <person name="Foldi C."/>
            <person name="Dima B."/>
            <person name="Sanchez-Garcia M."/>
            <person name="Sanchez-Ramirez S."/>
            <person name="Szollosi G.J."/>
            <person name="Szarkandi J.G."/>
            <person name="Papp V."/>
            <person name="Albert L."/>
            <person name="Andreopoulos W."/>
            <person name="Angelini C."/>
            <person name="Antonin V."/>
            <person name="Barry K.W."/>
            <person name="Bougher N.L."/>
            <person name="Buchanan P."/>
            <person name="Buyck B."/>
            <person name="Bense V."/>
            <person name="Catcheside P."/>
            <person name="Chovatia M."/>
            <person name="Cooper J."/>
            <person name="Damon W."/>
            <person name="Desjardin D."/>
            <person name="Finy P."/>
            <person name="Geml J."/>
            <person name="Haridas S."/>
            <person name="Hughes K."/>
            <person name="Justo A."/>
            <person name="Karasinski D."/>
            <person name="Kautmanova I."/>
            <person name="Kiss B."/>
            <person name="Kocsube S."/>
            <person name="Kotiranta H."/>
            <person name="LaButti K.M."/>
            <person name="Lechner B.E."/>
            <person name="Liimatainen K."/>
            <person name="Lipzen A."/>
            <person name="Lukacs Z."/>
            <person name="Mihaltcheva S."/>
            <person name="Morgado L.N."/>
            <person name="Niskanen T."/>
            <person name="Noordeloos M.E."/>
            <person name="Ohm R.A."/>
            <person name="Ortiz-Santana B."/>
            <person name="Ovrebo C."/>
            <person name="Racz N."/>
            <person name="Riley R."/>
            <person name="Savchenko A."/>
            <person name="Shiryaev A."/>
            <person name="Soop K."/>
            <person name="Spirin V."/>
            <person name="Szebenyi C."/>
            <person name="Tomsovsky M."/>
            <person name="Tulloss R.E."/>
            <person name="Uehling J."/>
            <person name="Grigoriev I.V."/>
            <person name="Vagvolgyi C."/>
            <person name="Papp T."/>
            <person name="Martin F.M."/>
            <person name="Miettinen O."/>
            <person name="Hibbett D.S."/>
            <person name="Nagy L.G."/>
        </authorList>
    </citation>
    <scope>NUCLEOTIDE SEQUENCE [LARGE SCALE GENOMIC DNA]</scope>
    <source>
        <strain evidence="3 4">CBS 962.96</strain>
    </source>
</reference>
<sequence>MAEKNSHTAIGGRGMLSRVERGHDQGTGFGCAGGQCEDSGDIQSTGSLSLTDTVSTWVDSVDRTYFVEQYSTKQCEDAAVGTELSNETTGPEDTTLTASQKSYKDLEDGIASAQRVASAAWDKYRSAEKERHELEQTAKVYKKQLRQAEKERTDLEQIAEKYKRQRDKAVDRLSETIRDKKEAEAESRFWRQKIREIGGKMLELSDKTLKFGYE</sequence>
<proteinExistence type="predicted"/>
<evidence type="ECO:0000256" key="1">
    <source>
        <dbReference type="SAM" id="Coils"/>
    </source>
</evidence>
<dbReference type="EMBL" id="ML179150">
    <property type="protein sequence ID" value="THU97720.1"/>
    <property type="molecule type" value="Genomic_DNA"/>
</dbReference>
<feature type="region of interest" description="Disordered" evidence="2">
    <location>
        <begin position="1"/>
        <end position="36"/>
    </location>
</feature>
<keyword evidence="4" id="KW-1185">Reference proteome</keyword>
<feature type="coiled-coil region" evidence="1">
    <location>
        <begin position="124"/>
        <end position="186"/>
    </location>
</feature>
<gene>
    <name evidence="3" type="ORF">K435DRAFT_796311</name>
</gene>
<organism evidence="3 4">
    <name type="scientific">Dendrothele bispora (strain CBS 962.96)</name>
    <dbReference type="NCBI Taxonomy" id="1314807"/>
    <lineage>
        <taxon>Eukaryota</taxon>
        <taxon>Fungi</taxon>
        <taxon>Dikarya</taxon>
        <taxon>Basidiomycota</taxon>
        <taxon>Agaricomycotina</taxon>
        <taxon>Agaricomycetes</taxon>
        <taxon>Agaricomycetidae</taxon>
        <taxon>Agaricales</taxon>
        <taxon>Agaricales incertae sedis</taxon>
        <taxon>Dendrothele</taxon>
    </lineage>
</organism>
<accession>A0A4S8M6I3</accession>
<name>A0A4S8M6I3_DENBC</name>
<evidence type="ECO:0000256" key="2">
    <source>
        <dbReference type="SAM" id="MobiDB-lite"/>
    </source>
</evidence>
<evidence type="ECO:0000313" key="4">
    <source>
        <dbReference type="Proteomes" id="UP000297245"/>
    </source>
</evidence>
<evidence type="ECO:0000313" key="3">
    <source>
        <dbReference type="EMBL" id="THU97720.1"/>
    </source>
</evidence>
<dbReference type="Proteomes" id="UP000297245">
    <property type="component" value="Unassembled WGS sequence"/>
</dbReference>
<keyword evidence="1" id="KW-0175">Coiled coil</keyword>
<dbReference type="AlphaFoldDB" id="A0A4S8M6I3"/>